<evidence type="ECO:0000259" key="4">
    <source>
        <dbReference type="PROSITE" id="PS51379"/>
    </source>
</evidence>
<keyword evidence="3" id="KW-0411">Iron-sulfur</keyword>
<dbReference type="InterPro" id="IPR017900">
    <property type="entry name" value="4Fe4S_Fe_S_CS"/>
</dbReference>
<keyword evidence="6" id="KW-1185">Reference proteome</keyword>
<accession>A0A7X0BUK2</accession>
<keyword evidence="2" id="KW-0408">Iron</keyword>
<feature type="domain" description="4Fe-4S ferredoxin-type" evidence="4">
    <location>
        <begin position="303"/>
        <end position="331"/>
    </location>
</feature>
<proteinExistence type="predicted"/>
<gene>
    <name evidence="5" type="ORF">HNP49_003278</name>
</gene>
<dbReference type="SUPFAM" id="SSF46548">
    <property type="entry name" value="alpha-helical ferredoxin"/>
    <property type="match status" value="1"/>
</dbReference>
<dbReference type="PROSITE" id="PS51379">
    <property type="entry name" value="4FE4S_FER_2"/>
    <property type="match status" value="2"/>
</dbReference>
<dbReference type="GO" id="GO:0046872">
    <property type="term" value="F:metal ion binding"/>
    <property type="evidence" value="ECO:0007669"/>
    <property type="project" value="UniProtKB-KW"/>
</dbReference>
<evidence type="ECO:0000256" key="1">
    <source>
        <dbReference type="ARBA" id="ARBA00022723"/>
    </source>
</evidence>
<evidence type="ECO:0000256" key="3">
    <source>
        <dbReference type="ARBA" id="ARBA00023014"/>
    </source>
</evidence>
<evidence type="ECO:0000256" key="2">
    <source>
        <dbReference type="ARBA" id="ARBA00023004"/>
    </source>
</evidence>
<dbReference type="PANTHER" id="PTHR40447:SF1">
    <property type="entry name" value="ANAEROBIC SULFITE REDUCTASE SUBUNIT A"/>
    <property type="match status" value="1"/>
</dbReference>
<protein>
    <submittedName>
        <fullName evidence="5">Ferredoxin</fullName>
    </submittedName>
</protein>
<evidence type="ECO:0000313" key="5">
    <source>
        <dbReference type="EMBL" id="MBB6343090.1"/>
    </source>
</evidence>
<dbReference type="AlphaFoldDB" id="A0A7X0BUK2"/>
<dbReference type="Pfam" id="PF17179">
    <property type="entry name" value="Fer4_22"/>
    <property type="match status" value="1"/>
</dbReference>
<name>A0A7X0BUK2_9PSED</name>
<dbReference type="PANTHER" id="PTHR40447">
    <property type="entry name" value="ANAEROBIC SULFITE REDUCTASE SUBUNIT A"/>
    <property type="match status" value="1"/>
</dbReference>
<sequence length="338" mass="36584">MLAAHKLDSPERLRAHLAQGREVQEMRADGQGGWHWQNLAAGDGLPFEPPPRPPLTSAKPLFFAEREALFRFDGGTFYGCLPEIEPKVLFGVSACDLRALAYQDQFFAQDEHYQRRRRQTLLVGYDCGHSCAGGFCTAVGGSPLVNQTQADLILRRNGHGGWTLLVASQAGAEAIAALALPQAPEDWTAERDADLAQVRAEQGAQAEITAGIAAIQAASVEPERWEALGLRCLGCSGCTSVCPTCSCYAPLEQREEGGALLHERVWDSCLYTGFQKEASSHNPAATAGQRVQRFWYHKFGTAFAERFGAYGCVGCGRCDVVCPGSIGAHGVMTRISRP</sequence>
<reference evidence="5 6" key="1">
    <citation type="submission" date="2020-08" db="EMBL/GenBank/DDBJ databases">
        <title>Functional genomics of gut bacteria from endangered species of beetles.</title>
        <authorList>
            <person name="Carlos-Shanley C."/>
        </authorList>
    </citation>
    <scope>NUCLEOTIDE SEQUENCE [LARGE SCALE GENOMIC DNA]</scope>
    <source>
        <strain evidence="5 6">S00202</strain>
    </source>
</reference>
<dbReference type="GO" id="GO:0051536">
    <property type="term" value="F:iron-sulfur cluster binding"/>
    <property type="evidence" value="ECO:0007669"/>
    <property type="project" value="UniProtKB-KW"/>
</dbReference>
<comment type="caution">
    <text evidence="5">The sequence shown here is derived from an EMBL/GenBank/DDBJ whole genome shotgun (WGS) entry which is preliminary data.</text>
</comment>
<evidence type="ECO:0000313" key="6">
    <source>
        <dbReference type="Proteomes" id="UP000557193"/>
    </source>
</evidence>
<feature type="domain" description="4Fe-4S ferredoxin-type" evidence="4">
    <location>
        <begin position="221"/>
        <end position="253"/>
    </location>
</feature>
<dbReference type="EMBL" id="JACHLL010000006">
    <property type="protein sequence ID" value="MBB6343090.1"/>
    <property type="molecule type" value="Genomic_DNA"/>
</dbReference>
<keyword evidence="1" id="KW-0479">Metal-binding</keyword>
<organism evidence="5 6">
    <name type="scientific">Pseudomonas fluvialis</name>
    <dbReference type="NCBI Taxonomy" id="1793966"/>
    <lineage>
        <taxon>Bacteria</taxon>
        <taxon>Pseudomonadati</taxon>
        <taxon>Pseudomonadota</taxon>
        <taxon>Gammaproteobacteria</taxon>
        <taxon>Pseudomonadales</taxon>
        <taxon>Pseudomonadaceae</taxon>
        <taxon>Pseudomonas</taxon>
    </lineage>
</organism>
<dbReference type="PROSITE" id="PS00198">
    <property type="entry name" value="4FE4S_FER_1"/>
    <property type="match status" value="2"/>
</dbReference>
<dbReference type="RefSeq" id="WP_184685053.1">
    <property type="nucleotide sequence ID" value="NZ_JACHLL010000006.1"/>
</dbReference>
<dbReference type="Proteomes" id="UP000557193">
    <property type="component" value="Unassembled WGS sequence"/>
</dbReference>
<dbReference type="InterPro" id="IPR017896">
    <property type="entry name" value="4Fe4S_Fe-S-bd"/>
</dbReference>